<dbReference type="SUPFAM" id="SSF63829">
    <property type="entry name" value="Calcium-dependent phosphotriesterase"/>
    <property type="match status" value="1"/>
</dbReference>
<dbReference type="InterPro" id="IPR011042">
    <property type="entry name" value="6-blade_b-propeller_TolB-like"/>
</dbReference>
<evidence type="ECO:0000256" key="1">
    <source>
        <dbReference type="ARBA" id="ARBA00022737"/>
    </source>
</evidence>
<dbReference type="Proteomes" id="UP000663844">
    <property type="component" value="Unassembled WGS sequence"/>
</dbReference>
<dbReference type="PROSITE" id="PS51125">
    <property type="entry name" value="NHL"/>
    <property type="match status" value="2"/>
</dbReference>
<dbReference type="EMBL" id="CAJOAZ010021175">
    <property type="protein sequence ID" value="CAF4353303.1"/>
    <property type="molecule type" value="Genomic_DNA"/>
</dbReference>
<dbReference type="PANTHER" id="PTHR24104">
    <property type="entry name" value="E3 UBIQUITIN-PROTEIN LIGASE NHLRC1-RELATED"/>
    <property type="match status" value="1"/>
</dbReference>
<evidence type="ECO:0000313" key="4">
    <source>
        <dbReference type="Proteomes" id="UP000663844"/>
    </source>
</evidence>
<evidence type="ECO:0008006" key="5">
    <source>
        <dbReference type="Google" id="ProtNLM"/>
    </source>
</evidence>
<feature type="repeat" description="NHL" evidence="2">
    <location>
        <begin position="22"/>
        <end position="52"/>
    </location>
</feature>
<accession>A0A820L0L5</accession>
<name>A0A820L0L5_9BILA</name>
<feature type="repeat" description="NHL" evidence="2">
    <location>
        <begin position="62"/>
        <end position="105"/>
    </location>
</feature>
<dbReference type="PANTHER" id="PTHR24104:SF25">
    <property type="entry name" value="PROTEIN LIN-41"/>
    <property type="match status" value="1"/>
</dbReference>
<organism evidence="3 4">
    <name type="scientific">Adineta steineri</name>
    <dbReference type="NCBI Taxonomy" id="433720"/>
    <lineage>
        <taxon>Eukaryota</taxon>
        <taxon>Metazoa</taxon>
        <taxon>Spiralia</taxon>
        <taxon>Gnathifera</taxon>
        <taxon>Rotifera</taxon>
        <taxon>Eurotatoria</taxon>
        <taxon>Bdelloidea</taxon>
        <taxon>Adinetida</taxon>
        <taxon>Adinetidae</taxon>
        <taxon>Adineta</taxon>
    </lineage>
</organism>
<evidence type="ECO:0000256" key="2">
    <source>
        <dbReference type="PROSITE-ProRule" id="PRU00504"/>
    </source>
</evidence>
<proteinExistence type="predicted"/>
<dbReference type="InterPro" id="IPR001258">
    <property type="entry name" value="NHL_repeat"/>
</dbReference>
<dbReference type="Pfam" id="PF01436">
    <property type="entry name" value="NHL"/>
    <property type="match status" value="2"/>
</dbReference>
<gene>
    <name evidence="3" type="ORF">OXD698_LOCUS48897</name>
</gene>
<protein>
    <recommendedName>
        <fullName evidence="5">6-bladed beta-propeller</fullName>
    </recommendedName>
</protein>
<sequence>CVMKWRKDAKEGTIVAGGNGQGRNLNQLHYPEGLFVDDLGQIYVADCWNHRVMHWCEGKEEGEIVVGGNGEGNQLNHPSGLYFDDERNLYVADRDNHRIQKFEIVL</sequence>
<reference evidence="3" key="1">
    <citation type="submission" date="2021-02" db="EMBL/GenBank/DDBJ databases">
        <authorList>
            <person name="Nowell W R."/>
        </authorList>
    </citation>
    <scope>NUCLEOTIDE SEQUENCE</scope>
</reference>
<dbReference type="AlphaFoldDB" id="A0A820L0L5"/>
<dbReference type="GO" id="GO:0008270">
    <property type="term" value="F:zinc ion binding"/>
    <property type="evidence" value="ECO:0007669"/>
    <property type="project" value="UniProtKB-KW"/>
</dbReference>
<dbReference type="Gene3D" id="2.120.10.30">
    <property type="entry name" value="TolB, C-terminal domain"/>
    <property type="match status" value="1"/>
</dbReference>
<comment type="caution">
    <text evidence="3">The sequence shown here is derived from an EMBL/GenBank/DDBJ whole genome shotgun (WGS) entry which is preliminary data.</text>
</comment>
<feature type="non-terminal residue" evidence="3">
    <location>
        <position position="1"/>
    </location>
</feature>
<dbReference type="InterPro" id="IPR050952">
    <property type="entry name" value="TRIM-NHL_E3_ligases"/>
</dbReference>
<evidence type="ECO:0000313" key="3">
    <source>
        <dbReference type="EMBL" id="CAF4353303.1"/>
    </source>
</evidence>
<keyword evidence="1" id="KW-0677">Repeat</keyword>